<dbReference type="Proteomes" id="UP000789525">
    <property type="component" value="Unassembled WGS sequence"/>
</dbReference>
<sequence length="771" mass="88311">ESYPENTILSIERAIADGADAVEFDIQLTLDGEVIILHDASLDRTTTGEGKVSTKNFHGYIEFLTTKKPPHCKIPRFQDILDLLLKPENSSVWAVIDVKIDNSPEVLIALSTILKNYGDLKDFKSRFNLGIWHPKFMPIARHYLSELPIVHIGCSVNVARRYFSDVDGYNMLFISLCNYGGKKFIEEAHGQFKPVFTWTVNREDHAKNCHDCGVDAIMTDKPKYFLSYFESDTNNNANRWNIHMKLLIPTITTKAPQQRSPAHPQLASYQGHNEQYPYPPAHVQNSENTDFRRQNHISPEHVVNFDREKIERRRSARHVELTRGNLVLDCPVPDRVLRNVNYTTGDEFTTMRYTAATCDPDDFVGNNYLLRPYIYARKVELMIVMTMYNEDDKLFLKTMSSVIKNIAFLCTRERSKTWGHDGWQKVVVVIVSDGRNKIHPRVLKVLGAMGVYQDDIMQNNVDGKPVTAHLFEYTSQLRVDHDYNVRGLDKHVPPVQILFCLKEKNAKKLNSHRWFFNAFATQLNPNVCVLLDVGTKPSDTSIYHLWKAFDRDPSIGGACGEIKAELGKGWMNLVNPLVASQNFEYKMSNILDKPLESVFGYISVLPGAFSAYRYKALQNGPTGRGPLASYFKGETMHGAGAQAGIFESNMYLAEDRILCFELVVKKNQAWKLKYSAKAETDVPDNVPEFISQRRRWLNGSFFAAFYSIANFLRIWTSGQPLYRKLLLQVEFLYNAIQLFFNWFSLVRTRFLVAHVITYYLILSHSVLSILG</sequence>
<comment type="caution">
    <text evidence="1">The sequence shown here is derived from an EMBL/GenBank/DDBJ whole genome shotgun (WGS) entry which is preliminary data.</text>
</comment>
<name>A0ACA9MXW7_9GLOM</name>
<reference evidence="1" key="1">
    <citation type="submission" date="2021-06" db="EMBL/GenBank/DDBJ databases">
        <authorList>
            <person name="Kallberg Y."/>
            <person name="Tangrot J."/>
            <person name="Rosling A."/>
        </authorList>
    </citation>
    <scope>NUCLEOTIDE SEQUENCE</scope>
    <source>
        <strain evidence="1">CL356</strain>
    </source>
</reference>
<dbReference type="EMBL" id="CAJVPT010016769">
    <property type="protein sequence ID" value="CAG8621384.1"/>
    <property type="molecule type" value="Genomic_DNA"/>
</dbReference>
<evidence type="ECO:0000313" key="1">
    <source>
        <dbReference type="EMBL" id="CAG8621384.1"/>
    </source>
</evidence>
<evidence type="ECO:0000313" key="2">
    <source>
        <dbReference type="Proteomes" id="UP000789525"/>
    </source>
</evidence>
<feature type="non-terminal residue" evidence="1">
    <location>
        <position position="1"/>
    </location>
</feature>
<gene>
    <name evidence="1" type="ORF">ACOLOM_LOCUS7341</name>
</gene>
<proteinExistence type="predicted"/>
<protein>
    <submittedName>
        <fullName evidence="1">9037_t:CDS:1</fullName>
    </submittedName>
</protein>
<accession>A0ACA9MXW7</accession>
<organism evidence="1 2">
    <name type="scientific">Acaulospora colombiana</name>
    <dbReference type="NCBI Taxonomy" id="27376"/>
    <lineage>
        <taxon>Eukaryota</taxon>
        <taxon>Fungi</taxon>
        <taxon>Fungi incertae sedis</taxon>
        <taxon>Mucoromycota</taxon>
        <taxon>Glomeromycotina</taxon>
        <taxon>Glomeromycetes</taxon>
        <taxon>Diversisporales</taxon>
        <taxon>Acaulosporaceae</taxon>
        <taxon>Acaulospora</taxon>
    </lineage>
</organism>
<keyword evidence="2" id="KW-1185">Reference proteome</keyword>